<gene>
    <name evidence="1" type="ORF">XA68_17674</name>
</gene>
<evidence type="ECO:0000313" key="2">
    <source>
        <dbReference type="Proteomes" id="UP000037136"/>
    </source>
</evidence>
<accession>A0A2A9PIV9</accession>
<dbReference type="Proteomes" id="UP000037136">
    <property type="component" value="Unassembled WGS sequence"/>
</dbReference>
<sequence>MPIVLVVSVDIRTVWQSLPGTAAPFSDTLRRAQAISRLAGSPDTFTNGLLQTATAGSWFCHTAGRLFPTSRK</sequence>
<dbReference type="EMBL" id="LAZP02000078">
    <property type="protein sequence ID" value="PFH61319.1"/>
    <property type="molecule type" value="Genomic_DNA"/>
</dbReference>
<organism evidence="1 2">
    <name type="scientific">Ophiocordyceps unilateralis</name>
    <name type="common">Zombie-ant fungus</name>
    <name type="synonym">Torrubia unilateralis</name>
    <dbReference type="NCBI Taxonomy" id="268505"/>
    <lineage>
        <taxon>Eukaryota</taxon>
        <taxon>Fungi</taxon>
        <taxon>Dikarya</taxon>
        <taxon>Ascomycota</taxon>
        <taxon>Pezizomycotina</taxon>
        <taxon>Sordariomycetes</taxon>
        <taxon>Hypocreomycetidae</taxon>
        <taxon>Hypocreales</taxon>
        <taxon>Ophiocordycipitaceae</taxon>
        <taxon>Ophiocordyceps</taxon>
    </lineage>
</organism>
<evidence type="ECO:0000313" key="1">
    <source>
        <dbReference type="EMBL" id="PFH61319.1"/>
    </source>
</evidence>
<reference evidence="1 2" key="2">
    <citation type="journal article" date="2017" name="Sci. Rep.">
        <title>Ant-infecting Ophiocordyceps genomes reveal a high diversity of potential behavioral manipulation genes and a possible major role for enterotoxins.</title>
        <authorList>
            <person name="de Bekker C."/>
            <person name="Ohm R.A."/>
            <person name="Evans H.C."/>
            <person name="Brachmann A."/>
            <person name="Hughes D.P."/>
        </authorList>
    </citation>
    <scope>NUCLEOTIDE SEQUENCE [LARGE SCALE GENOMIC DNA]</scope>
    <source>
        <strain evidence="1 2">SC16a</strain>
    </source>
</reference>
<reference evidence="1 2" key="1">
    <citation type="journal article" date="2015" name="BMC Genomics">
        <title>Gene expression during zombie ant biting behavior reflects the complexity underlying fungal parasitic behavioral manipulation.</title>
        <authorList>
            <person name="de Bekker C."/>
            <person name="Ohm R.A."/>
            <person name="Loreto R.G."/>
            <person name="Sebastian A."/>
            <person name="Albert I."/>
            <person name="Merrow M."/>
            <person name="Brachmann A."/>
            <person name="Hughes D.P."/>
        </authorList>
    </citation>
    <scope>NUCLEOTIDE SEQUENCE [LARGE SCALE GENOMIC DNA]</scope>
    <source>
        <strain evidence="1 2">SC16a</strain>
    </source>
</reference>
<dbReference type="AlphaFoldDB" id="A0A2A9PIV9"/>
<name>A0A2A9PIV9_OPHUN</name>
<protein>
    <submittedName>
        <fullName evidence="1">Uncharacterized protein</fullName>
    </submittedName>
</protein>
<comment type="caution">
    <text evidence="1">The sequence shown here is derived from an EMBL/GenBank/DDBJ whole genome shotgun (WGS) entry which is preliminary data.</text>
</comment>
<keyword evidence="2" id="KW-1185">Reference proteome</keyword>
<proteinExistence type="predicted"/>